<dbReference type="PANTHER" id="PTHR14540">
    <property type="entry name" value="INTEGRATOR COMPLEX SUBUNIT 15"/>
    <property type="match status" value="1"/>
</dbReference>
<evidence type="ECO:0000313" key="1">
    <source>
        <dbReference type="Proteomes" id="UP000504634"/>
    </source>
</evidence>
<protein>
    <submittedName>
        <fullName evidence="2">Uncharacterized protein C7orf26 isoform X1</fullName>
    </submittedName>
</protein>
<dbReference type="OrthoDB" id="5861309at2759"/>
<gene>
    <name evidence="2" type="primary">LOC115628171</name>
</gene>
<organism evidence="1 2">
    <name type="scientific">Drosophila lebanonensis</name>
    <name type="common">Fruit fly</name>
    <name type="synonym">Scaptodrosophila lebanonensis</name>
    <dbReference type="NCBI Taxonomy" id="7225"/>
    <lineage>
        <taxon>Eukaryota</taxon>
        <taxon>Metazoa</taxon>
        <taxon>Ecdysozoa</taxon>
        <taxon>Arthropoda</taxon>
        <taxon>Hexapoda</taxon>
        <taxon>Insecta</taxon>
        <taxon>Pterygota</taxon>
        <taxon>Neoptera</taxon>
        <taxon>Endopterygota</taxon>
        <taxon>Diptera</taxon>
        <taxon>Brachycera</taxon>
        <taxon>Muscomorpha</taxon>
        <taxon>Ephydroidea</taxon>
        <taxon>Drosophilidae</taxon>
        <taxon>Scaptodrosophila</taxon>
    </lineage>
</organism>
<dbReference type="InterPro" id="IPR027844">
    <property type="entry name" value="INTS15"/>
</dbReference>
<name>A0A6J2TXZ5_DROLE</name>
<evidence type="ECO:0000313" key="2">
    <source>
        <dbReference type="RefSeq" id="XP_030380013.1"/>
    </source>
</evidence>
<dbReference type="RefSeq" id="XP_030380013.1">
    <property type="nucleotide sequence ID" value="XM_030524153.1"/>
</dbReference>
<dbReference type="Proteomes" id="UP000504634">
    <property type="component" value="Unplaced"/>
</dbReference>
<dbReference type="GeneID" id="115628171"/>
<keyword evidence="1" id="KW-1185">Reference proteome</keyword>
<reference evidence="2" key="1">
    <citation type="submission" date="2025-08" db="UniProtKB">
        <authorList>
            <consortium name="RefSeq"/>
        </authorList>
    </citation>
    <scope>IDENTIFICATION</scope>
    <source>
        <strain evidence="2">11010-0011.00</strain>
        <tissue evidence="2">Whole body</tissue>
    </source>
</reference>
<sequence>MSSDFKLSLRKLGHPMCALEALTRLESIIVSRNKQNAGMQMQIISEFIFLERGKDVDGHKGHSQSINQMNSFQEFQLLLALIDYFSRPGRDATRNAIFLSLFGSHLTPQRSKLLSRLISTAISGSIAPLLSSAGTWMQQVGCKTSPSLEVAQNIVSDFILFSRKTSDQLKQLPMVGPHFAANFMVAVTDLYLNDQRTGVLTAPPDALLDAITEWTTENPALCQASQQTLLLPAGAIAMPFTTPLSGLLRWTILAPLISNRATYSHLHLSLLQTLLQVGCNGEQTTVLETQDLMQIVTLLQNHCIRLSEAKIMPQDDASYKKCMERFAQALQIAITSNCIFGNHLQLLRALEGLPPHLLMNIVILSNKKIY</sequence>
<dbReference type="Pfam" id="PF14964">
    <property type="entry name" value="INTS15"/>
    <property type="match status" value="1"/>
</dbReference>
<dbReference type="AlphaFoldDB" id="A0A6J2TXZ5"/>
<dbReference type="PANTHER" id="PTHR14540:SF2">
    <property type="entry name" value="INTEGRATOR COMPLEX SUBUNIT 15"/>
    <property type="match status" value="1"/>
</dbReference>
<proteinExistence type="predicted"/>
<accession>A0A6J2TXZ5</accession>